<dbReference type="CDD" id="cd00383">
    <property type="entry name" value="trans_reg_C"/>
    <property type="match status" value="1"/>
</dbReference>
<dbReference type="InterPro" id="IPR036388">
    <property type="entry name" value="WH-like_DNA-bd_sf"/>
</dbReference>
<evidence type="ECO:0000313" key="5">
    <source>
        <dbReference type="EMBL" id="RAW16334.1"/>
    </source>
</evidence>
<evidence type="ECO:0000256" key="1">
    <source>
        <dbReference type="ARBA" id="ARBA00023125"/>
    </source>
</evidence>
<proteinExistence type="predicted"/>
<feature type="region of interest" description="Disordered" evidence="3">
    <location>
        <begin position="1"/>
        <end position="20"/>
    </location>
</feature>
<dbReference type="Proteomes" id="UP000250462">
    <property type="component" value="Unassembled WGS sequence"/>
</dbReference>
<dbReference type="AlphaFoldDB" id="A0A329QV67"/>
<dbReference type="SUPFAM" id="SSF46894">
    <property type="entry name" value="C-terminal effector domain of the bipartite response regulators"/>
    <property type="match status" value="1"/>
</dbReference>
<evidence type="ECO:0000313" key="6">
    <source>
        <dbReference type="Proteomes" id="UP000250462"/>
    </source>
</evidence>
<dbReference type="InterPro" id="IPR001867">
    <property type="entry name" value="OmpR/PhoB-type_DNA-bd"/>
</dbReference>
<feature type="DNA-binding region" description="OmpR/PhoB-type" evidence="2">
    <location>
        <begin position="17"/>
        <end position="114"/>
    </location>
</feature>
<gene>
    <name evidence="5" type="ORF">DPM12_06710</name>
</gene>
<evidence type="ECO:0000256" key="2">
    <source>
        <dbReference type="PROSITE-ProRule" id="PRU01091"/>
    </source>
</evidence>
<comment type="caution">
    <text evidence="5">The sequence shown here is derived from an EMBL/GenBank/DDBJ whole genome shotgun (WGS) entry which is preliminary data.</text>
</comment>
<dbReference type="PROSITE" id="PS51755">
    <property type="entry name" value="OMPR_PHOB"/>
    <property type="match status" value="1"/>
</dbReference>
<reference evidence="5 6" key="1">
    <citation type="submission" date="2018-06" db="EMBL/GenBank/DDBJ databases">
        <title>Phytoactinopolyspora halophila sp. nov., a novel halophilic actinomycete isolated from a saline soil in China.</title>
        <authorList>
            <person name="Tang S.-K."/>
        </authorList>
    </citation>
    <scope>NUCLEOTIDE SEQUENCE [LARGE SCALE GENOMIC DNA]</scope>
    <source>
        <strain evidence="5 6">YIM 96934</strain>
    </source>
</reference>
<name>A0A329QV67_9ACTN</name>
<dbReference type="GO" id="GO:0003677">
    <property type="term" value="F:DNA binding"/>
    <property type="evidence" value="ECO:0007669"/>
    <property type="project" value="UniProtKB-UniRule"/>
</dbReference>
<feature type="domain" description="OmpR/PhoB-type" evidence="4">
    <location>
        <begin position="17"/>
        <end position="114"/>
    </location>
</feature>
<protein>
    <recommendedName>
        <fullName evidence="4">OmpR/PhoB-type domain-containing protein</fullName>
    </recommendedName>
</protein>
<dbReference type="InterPro" id="IPR016032">
    <property type="entry name" value="Sig_transdc_resp-reg_C-effctor"/>
</dbReference>
<dbReference type="RefSeq" id="WP_112257546.1">
    <property type="nucleotide sequence ID" value="NZ_QMIG01000004.1"/>
</dbReference>
<evidence type="ECO:0000256" key="3">
    <source>
        <dbReference type="SAM" id="MobiDB-lite"/>
    </source>
</evidence>
<dbReference type="Gene3D" id="1.10.10.10">
    <property type="entry name" value="Winged helix-like DNA-binding domain superfamily/Winged helix DNA-binding domain"/>
    <property type="match status" value="1"/>
</dbReference>
<evidence type="ECO:0000259" key="4">
    <source>
        <dbReference type="PROSITE" id="PS51755"/>
    </source>
</evidence>
<feature type="compositionally biased region" description="Low complexity" evidence="3">
    <location>
        <begin position="8"/>
        <end position="20"/>
    </location>
</feature>
<keyword evidence="6" id="KW-1185">Reference proteome</keyword>
<accession>A0A329QV67</accession>
<dbReference type="OrthoDB" id="8927943at2"/>
<dbReference type="SMART" id="SM00862">
    <property type="entry name" value="Trans_reg_C"/>
    <property type="match status" value="1"/>
</dbReference>
<dbReference type="GO" id="GO:0000160">
    <property type="term" value="P:phosphorelay signal transduction system"/>
    <property type="evidence" value="ECO:0007669"/>
    <property type="project" value="InterPro"/>
</dbReference>
<keyword evidence="1 2" id="KW-0238">DNA-binding</keyword>
<organism evidence="5 6">
    <name type="scientific">Phytoactinopolyspora halophila</name>
    <dbReference type="NCBI Taxonomy" id="1981511"/>
    <lineage>
        <taxon>Bacteria</taxon>
        <taxon>Bacillati</taxon>
        <taxon>Actinomycetota</taxon>
        <taxon>Actinomycetes</taxon>
        <taxon>Jiangellales</taxon>
        <taxon>Jiangellaceae</taxon>
        <taxon>Phytoactinopolyspora</taxon>
    </lineage>
</organism>
<dbReference type="Pfam" id="PF00486">
    <property type="entry name" value="Trans_reg_C"/>
    <property type="match status" value="1"/>
</dbReference>
<dbReference type="GO" id="GO:0006355">
    <property type="term" value="P:regulation of DNA-templated transcription"/>
    <property type="evidence" value="ECO:0007669"/>
    <property type="project" value="InterPro"/>
</dbReference>
<sequence>MSSGAGGRAASRPGEGGSSVSVAGVTLDVARRTAVLPAAGRSISLTPVQAAVLGYLMHRPGRICTRTELMCEALGYPNPIGSRTVDVHIASLRTKLGGALEIHAVRGVGYALDPPRVPHSSVSPRSDEVP</sequence>
<dbReference type="EMBL" id="QMIG01000004">
    <property type="protein sequence ID" value="RAW16334.1"/>
    <property type="molecule type" value="Genomic_DNA"/>
</dbReference>